<evidence type="ECO:0000256" key="1">
    <source>
        <dbReference type="ARBA" id="ARBA00012513"/>
    </source>
</evidence>
<dbReference type="InterPro" id="IPR008965">
    <property type="entry name" value="CBM2/CBM3_carb-bd_dom_sf"/>
</dbReference>
<keyword evidence="2" id="KW-0723">Serine/threonine-protein kinase</keyword>
<name>A0A919W456_9ACTN</name>
<comment type="catalytic activity">
    <reaction evidence="7">
        <text>L-threonyl-[protein] + ATP = O-phospho-L-threonyl-[protein] + ADP + H(+)</text>
        <dbReference type="Rhea" id="RHEA:46608"/>
        <dbReference type="Rhea" id="RHEA-COMP:11060"/>
        <dbReference type="Rhea" id="RHEA-COMP:11605"/>
        <dbReference type="ChEBI" id="CHEBI:15378"/>
        <dbReference type="ChEBI" id="CHEBI:30013"/>
        <dbReference type="ChEBI" id="CHEBI:30616"/>
        <dbReference type="ChEBI" id="CHEBI:61977"/>
        <dbReference type="ChEBI" id="CHEBI:456216"/>
        <dbReference type="EC" id="2.7.11.1"/>
    </reaction>
</comment>
<evidence type="ECO:0000259" key="11">
    <source>
        <dbReference type="PROSITE" id="PS50011"/>
    </source>
</evidence>
<reference evidence="12 13" key="1">
    <citation type="submission" date="2021-03" db="EMBL/GenBank/DDBJ databases">
        <title>Whole genome shotgun sequence of Actinoplanes toevensis NBRC 105298.</title>
        <authorList>
            <person name="Komaki H."/>
            <person name="Tamura T."/>
        </authorList>
    </citation>
    <scope>NUCLEOTIDE SEQUENCE [LARGE SCALE GENOMIC DNA]</scope>
    <source>
        <strain evidence="12 13">NBRC 105298</strain>
    </source>
</reference>
<dbReference type="EMBL" id="BOQN01000095">
    <property type="protein sequence ID" value="GIM95567.1"/>
    <property type="molecule type" value="Genomic_DNA"/>
</dbReference>
<gene>
    <name evidence="12" type="ORF">Ato02nite_073600</name>
</gene>
<keyword evidence="13" id="KW-1185">Reference proteome</keyword>
<dbReference type="Gene3D" id="1.10.510.10">
    <property type="entry name" value="Transferase(Phosphotransferase) domain 1"/>
    <property type="match status" value="1"/>
</dbReference>
<dbReference type="GO" id="GO:0030247">
    <property type="term" value="F:polysaccharide binding"/>
    <property type="evidence" value="ECO:0007669"/>
    <property type="project" value="InterPro"/>
</dbReference>
<dbReference type="SUPFAM" id="SSF56112">
    <property type="entry name" value="Protein kinase-like (PK-like)"/>
    <property type="match status" value="1"/>
</dbReference>
<evidence type="ECO:0000256" key="7">
    <source>
        <dbReference type="ARBA" id="ARBA00047899"/>
    </source>
</evidence>
<dbReference type="InterPro" id="IPR000719">
    <property type="entry name" value="Prot_kinase_dom"/>
</dbReference>
<dbReference type="InterPro" id="IPR012291">
    <property type="entry name" value="CBM2_carb-bd_dom_sf"/>
</dbReference>
<feature type="binding site" evidence="9">
    <location>
        <position position="62"/>
    </location>
    <ligand>
        <name>ATP</name>
        <dbReference type="ChEBI" id="CHEBI:30616"/>
    </ligand>
</feature>
<dbReference type="InterPro" id="IPR008266">
    <property type="entry name" value="Tyr_kinase_AS"/>
</dbReference>
<organism evidence="12 13">
    <name type="scientific">Paractinoplanes toevensis</name>
    <dbReference type="NCBI Taxonomy" id="571911"/>
    <lineage>
        <taxon>Bacteria</taxon>
        <taxon>Bacillati</taxon>
        <taxon>Actinomycetota</taxon>
        <taxon>Actinomycetes</taxon>
        <taxon>Micromonosporales</taxon>
        <taxon>Micromonosporaceae</taxon>
        <taxon>Paractinoplanes</taxon>
    </lineage>
</organism>
<evidence type="ECO:0000256" key="10">
    <source>
        <dbReference type="SAM" id="MobiDB-lite"/>
    </source>
</evidence>
<keyword evidence="6 9" id="KW-0067">ATP-binding</keyword>
<dbReference type="Pfam" id="PF00069">
    <property type="entry name" value="Pkinase"/>
    <property type="match status" value="1"/>
</dbReference>
<evidence type="ECO:0000256" key="8">
    <source>
        <dbReference type="ARBA" id="ARBA00048679"/>
    </source>
</evidence>
<evidence type="ECO:0000256" key="2">
    <source>
        <dbReference type="ARBA" id="ARBA00022527"/>
    </source>
</evidence>
<dbReference type="PANTHER" id="PTHR43289">
    <property type="entry name" value="MITOGEN-ACTIVATED PROTEIN KINASE KINASE KINASE 20-RELATED"/>
    <property type="match status" value="1"/>
</dbReference>
<dbReference type="InterPro" id="IPR011009">
    <property type="entry name" value="Kinase-like_dom_sf"/>
</dbReference>
<dbReference type="GO" id="GO:0004553">
    <property type="term" value="F:hydrolase activity, hydrolyzing O-glycosyl compounds"/>
    <property type="evidence" value="ECO:0007669"/>
    <property type="project" value="InterPro"/>
</dbReference>
<dbReference type="Gene3D" id="2.60.40.290">
    <property type="match status" value="1"/>
</dbReference>
<dbReference type="SUPFAM" id="SSF49384">
    <property type="entry name" value="Carbohydrate-binding domain"/>
    <property type="match status" value="1"/>
</dbReference>
<dbReference type="CDD" id="cd14014">
    <property type="entry name" value="STKc_PknB_like"/>
    <property type="match status" value="1"/>
</dbReference>
<comment type="catalytic activity">
    <reaction evidence="8">
        <text>L-seryl-[protein] + ATP = O-phospho-L-seryl-[protein] + ADP + H(+)</text>
        <dbReference type="Rhea" id="RHEA:17989"/>
        <dbReference type="Rhea" id="RHEA-COMP:9863"/>
        <dbReference type="Rhea" id="RHEA-COMP:11604"/>
        <dbReference type="ChEBI" id="CHEBI:15378"/>
        <dbReference type="ChEBI" id="CHEBI:29999"/>
        <dbReference type="ChEBI" id="CHEBI:30616"/>
        <dbReference type="ChEBI" id="CHEBI:83421"/>
        <dbReference type="ChEBI" id="CHEBI:456216"/>
        <dbReference type="EC" id="2.7.11.1"/>
    </reaction>
</comment>
<dbReference type="AlphaFoldDB" id="A0A919W456"/>
<dbReference type="PROSITE" id="PS50011">
    <property type="entry name" value="PROTEIN_KINASE_DOM"/>
    <property type="match status" value="1"/>
</dbReference>
<comment type="caution">
    <text evidence="12">The sequence shown here is derived from an EMBL/GenBank/DDBJ whole genome shotgun (WGS) entry which is preliminary data.</text>
</comment>
<keyword evidence="3" id="KW-0808">Transferase</keyword>
<sequence>MLRRAGRTSGHNRQMGRTGRNGQDAPRRIAGRYRLLEKLGTGGMSEVWRGYDETLGRPVAVKVLSPRLADDQSFRDRLKQEALAAARLVHPHITGIFDFGESPLSAEVTVPYVVMELNDGESVAARLSRAGPLPWREAVTVAVEVASALATAHARGVVHRDVTPANVMLTGAGAKVVDFGISAIVGERDAAPDGSLLGTPAYLAPERLGGAHVAAATDVYALGLLLYRALTGRLPWPAENTAEALRAHLYADPAPLPDLAEMPSEVGSLCLRCLAKDPSDRPGAAEAARTLATTLGLQPVLPPPRPCPDDAAPPIRASAAARFSTRHPAAGSAVPAVAFAGGARRLPASMSLLRLRAGLKLGGWLHLGGARPLGGGLFAGASVTRRRALLASRHRVQAALITATLLGAAGVGWAASRESPTAEQAQAAGAGPASAAGPTNAPCVVRYQLKRDSGREYEALLTVSTTADLGRDPWRVAFVYPGSQRLTGYPKAVAQKGRKVFAKGRGQQRTFWLRGDYRGYNPLPLAFTLDGRRCRAEVMGGTTREVSEAAGTEKTQRAVGGTKRNRPPRNSGAPRKRVQRPQPASPASPPTLPPVARKGTGFSLAL</sequence>
<protein>
    <recommendedName>
        <fullName evidence="1">non-specific serine/threonine protein kinase</fullName>
        <ecNumber evidence="1">2.7.11.1</ecNumber>
    </recommendedName>
</protein>
<evidence type="ECO:0000313" key="12">
    <source>
        <dbReference type="EMBL" id="GIM95567.1"/>
    </source>
</evidence>
<dbReference type="FunFam" id="3.30.200.20:FF:000035">
    <property type="entry name" value="Serine/threonine protein kinase Stk1"/>
    <property type="match status" value="1"/>
</dbReference>
<dbReference type="GO" id="GO:0004674">
    <property type="term" value="F:protein serine/threonine kinase activity"/>
    <property type="evidence" value="ECO:0007669"/>
    <property type="project" value="UniProtKB-KW"/>
</dbReference>
<evidence type="ECO:0000256" key="6">
    <source>
        <dbReference type="ARBA" id="ARBA00022840"/>
    </source>
</evidence>
<evidence type="ECO:0000313" key="13">
    <source>
        <dbReference type="Proteomes" id="UP000677082"/>
    </source>
</evidence>
<evidence type="ECO:0000256" key="5">
    <source>
        <dbReference type="ARBA" id="ARBA00022777"/>
    </source>
</evidence>
<dbReference type="InterPro" id="IPR017441">
    <property type="entry name" value="Protein_kinase_ATP_BS"/>
</dbReference>
<evidence type="ECO:0000256" key="9">
    <source>
        <dbReference type="PROSITE-ProRule" id="PRU10141"/>
    </source>
</evidence>
<accession>A0A919W456</accession>
<feature type="domain" description="Protein kinase" evidence="11">
    <location>
        <begin position="33"/>
        <end position="301"/>
    </location>
</feature>
<dbReference type="PROSITE" id="PS00109">
    <property type="entry name" value="PROTEIN_KINASE_TYR"/>
    <property type="match status" value="1"/>
</dbReference>
<feature type="region of interest" description="Disordered" evidence="10">
    <location>
        <begin position="542"/>
        <end position="606"/>
    </location>
</feature>
<keyword evidence="4 9" id="KW-0547">Nucleotide-binding</keyword>
<proteinExistence type="predicted"/>
<dbReference type="GO" id="GO:0005524">
    <property type="term" value="F:ATP binding"/>
    <property type="evidence" value="ECO:0007669"/>
    <property type="project" value="UniProtKB-UniRule"/>
</dbReference>
<evidence type="ECO:0000256" key="3">
    <source>
        <dbReference type="ARBA" id="ARBA00022679"/>
    </source>
</evidence>
<dbReference type="EC" id="2.7.11.1" evidence="1"/>
<dbReference type="Proteomes" id="UP000677082">
    <property type="component" value="Unassembled WGS sequence"/>
</dbReference>
<dbReference type="PROSITE" id="PS00107">
    <property type="entry name" value="PROTEIN_KINASE_ATP"/>
    <property type="match status" value="1"/>
</dbReference>
<dbReference type="Gene3D" id="3.30.200.20">
    <property type="entry name" value="Phosphorylase Kinase, domain 1"/>
    <property type="match status" value="1"/>
</dbReference>
<feature type="compositionally biased region" description="Pro residues" evidence="10">
    <location>
        <begin position="583"/>
        <end position="593"/>
    </location>
</feature>
<feature type="region of interest" description="Disordered" evidence="10">
    <location>
        <begin position="1"/>
        <end position="27"/>
    </location>
</feature>
<evidence type="ECO:0000256" key="4">
    <source>
        <dbReference type="ARBA" id="ARBA00022741"/>
    </source>
</evidence>
<keyword evidence="5" id="KW-0418">Kinase</keyword>
<dbReference type="PANTHER" id="PTHR43289:SF6">
    <property type="entry name" value="SERINE_THREONINE-PROTEIN KINASE NEKL-3"/>
    <property type="match status" value="1"/>
</dbReference>